<reference evidence="1 2" key="1">
    <citation type="submission" date="2021-01" db="EMBL/GenBank/DDBJ databases">
        <title>Genome Sequence and Methylation Pattern of Haloterrigena salifodinae BOL5-1, An Extremely Halophilic Archaeon from a Bolivian Salt Mine.</title>
        <authorList>
            <person name="DasSarma P."/>
            <person name="Anton B.P."/>
            <person name="DasSarma S.L."/>
            <person name="von Ehrenheim H.A.L."/>
            <person name="Martinez F.L."/>
            <person name="Guzman D."/>
            <person name="Roberts R.J."/>
            <person name="DasSarma S."/>
        </authorList>
    </citation>
    <scope>NUCLEOTIDE SEQUENCE [LARGE SCALE GENOMIC DNA]</scope>
    <source>
        <strain evidence="1 2">BOL5-1</strain>
        <plasmid evidence="1 2">pHTS138</plasmid>
    </source>
</reference>
<geneLocation type="plasmid" evidence="1 2">
    <name>pHTS138</name>
</geneLocation>
<dbReference type="EMBL" id="CP069189">
    <property type="protein sequence ID" value="QRV17440.1"/>
    <property type="molecule type" value="Genomic_DNA"/>
</dbReference>
<dbReference type="Proteomes" id="UP000637819">
    <property type="component" value="Plasmid pHTS138"/>
</dbReference>
<dbReference type="OrthoDB" id="198036at2157"/>
<evidence type="ECO:0008006" key="3">
    <source>
        <dbReference type="Google" id="ProtNLM"/>
    </source>
</evidence>
<dbReference type="RefSeq" id="WP_204749475.1">
    <property type="nucleotide sequence ID" value="NZ_CP069189.1"/>
</dbReference>
<sequence>MPFIARKDNRTVIPADVDDGEDVYCTQCGDVMRVRGPFEDGRSRHFYHVNNVGGSCTGSGPDSEPGPAESETHQRLKALAVTGLRGRFDEYARCGPEITIDISSTSTEADQRRADVLLEFEDTNRFFGKGVIVEVQHLNAGKDIRATTHDYLSQDFSVYWATVDDFSDGRFLIEEMEAAFDERRDAAFALYRDAPPALDAPDRLITPDEEEDARYTTTDLVPECSHLLVPADEAYRVCVRCGVEIETCVYDDQRGRLRNTDTVPSYFEGERVLATDRRSVDYPVSIRPVEEEGESPDHTHIWGRSSGIFGGDKYRCTRCDSTLLVSPNRIQLTHETAEPWKPDEAPWE</sequence>
<dbReference type="GeneID" id="62877662"/>
<proteinExistence type="predicted"/>
<dbReference type="KEGG" id="hsal:JMJ58_21020"/>
<evidence type="ECO:0000313" key="2">
    <source>
        <dbReference type="Proteomes" id="UP000637819"/>
    </source>
</evidence>
<name>A0A8T8E7I5_9EURY</name>
<evidence type="ECO:0000313" key="1">
    <source>
        <dbReference type="EMBL" id="QRV17440.1"/>
    </source>
</evidence>
<gene>
    <name evidence="1" type="ORF">JMJ58_21020</name>
</gene>
<accession>A0A8T8E7I5</accession>
<keyword evidence="1" id="KW-0614">Plasmid</keyword>
<keyword evidence="2" id="KW-1185">Reference proteome</keyword>
<dbReference type="AlphaFoldDB" id="A0A8T8E7I5"/>
<protein>
    <recommendedName>
        <fullName evidence="3">Competence CoiA family protein</fullName>
    </recommendedName>
</protein>
<organism evidence="1 2">
    <name type="scientific">Haloterrigena salifodinae</name>
    <dbReference type="NCBI Taxonomy" id="2675099"/>
    <lineage>
        <taxon>Archaea</taxon>
        <taxon>Methanobacteriati</taxon>
        <taxon>Methanobacteriota</taxon>
        <taxon>Stenosarchaea group</taxon>
        <taxon>Halobacteria</taxon>
        <taxon>Halobacteriales</taxon>
        <taxon>Natrialbaceae</taxon>
        <taxon>Haloterrigena</taxon>
    </lineage>
</organism>